<evidence type="ECO:0008006" key="8">
    <source>
        <dbReference type="Google" id="ProtNLM"/>
    </source>
</evidence>
<dbReference type="AlphaFoldDB" id="A5GCC0"/>
<dbReference type="RefSeq" id="WP_011937508.1">
    <property type="nucleotide sequence ID" value="NC_009483.1"/>
</dbReference>
<sequence length="503" mass="56439">MDYVLLISAIVVAVAVWFIFRSKVEFAYQKGRDELEAETATLTERLQGKDLQIGELKAQLAKGAEEISDLRCELKAEAEKRSAAEEKNSRIPELEMRLKTREEQMRQVFEENSALKAKLSSLATQLHEERKATEEKLAILDAAHVKLSDAFKALSAEALKSNNQSFLDLAKVALEKFQEGARGDLELRQKAIDELVRPMRESLEKVDTKIQELEKTRVSAYVGLTEQIKAMAAGQMQLQGETANLVKALRTPTVRGRWGEIQLKRVVEIAGMVNFCDFLEQESVSGEDGRLRPDMVIKLPNGKNIVVDSKAPLMAYLEALEAGDEKERLRHLKEHARHIRVHLTKLSAKSYWDQFRPTPEFVVLFLPGETFFSAALEQDPSLIEFGVEQKVILATPTTLIALLRAVAYGWRQEQIAENAQAISDLGKSLYDRIATLAGHFSDVRKGLERAVDSYNKAVGSLETRVLVTARKFKDLGASTGKDIESVEGLDKTARNLDWLESEE</sequence>
<accession>A5GCC0</accession>
<evidence type="ECO:0000313" key="7">
    <source>
        <dbReference type="Proteomes" id="UP000006695"/>
    </source>
</evidence>
<evidence type="ECO:0000256" key="1">
    <source>
        <dbReference type="ARBA" id="ARBA00003416"/>
    </source>
</evidence>
<dbReference type="InterPro" id="IPR003798">
    <property type="entry name" value="DNA_recombination_RmuC"/>
</dbReference>
<keyword evidence="4" id="KW-0233">DNA recombination</keyword>
<organism evidence="6 7">
    <name type="scientific">Geotalea uraniireducens (strain Rf4)</name>
    <name type="common">Geobacter uraniireducens</name>
    <dbReference type="NCBI Taxonomy" id="351605"/>
    <lineage>
        <taxon>Bacteria</taxon>
        <taxon>Pseudomonadati</taxon>
        <taxon>Thermodesulfobacteriota</taxon>
        <taxon>Desulfuromonadia</taxon>
        <taxon>Geobacterales</taxon>
        <taxon>Geobacteraceae</taxon>
        <taxon>Geotalea</taxon>
    </lineage>
</organism>
<dbReference type="GO" id="GO:0006310">
    <property type="term" value="P:DNA recombination"/>
    <property type="evidence" value="ECO:0007669"/>
    <property type="project" value="UniProtKB-KW"/>
</dbReference>
<dbReference type="PANTHER" id="PTHR30563:SF0">
    <property type="entry name" value="DNA RECOMBINATION PROTEIN RMUC"/>
    <property type="match status" value="1"/>
</dbReference>
<name>A5GCC0_GEOUR</name>
<evidence type="ECO:0000256" key="5">
    <source>
        <dbReference type="SAM" id="Coils"/>
    </source>
</evidence>
<dbReference type="KEGG" id="gur:Gura_0571"/>
<evidence type="ECO:0000256" key="2">
    <source>
        <dbReference type="ARBA" id="ARBA00009840"/>
    </source>
</evidence>
<dbReference type="PANTHER" id="PTHR30563">
    <property type="entry name" value="DNA RECOMBINATION PROTEIN RMUC"/>
    <property type="match status" value="1"/>
</dbReference>
<feature type="coiled-coil region" evidence="5">
    <location>
        <begin position="32"/>
        <end position="143"/>
    </location>
</feature>
<dbReference type="EMBL" id="CP000698">
    <property type="protein sequence ID" value="ABQ24783.1"/>
    <property type="molecule type" value="Genomic_DNA"/>
</dbReference>
<evidence type="ECO:0000256" key="4">
    <source>
        <dbReference type="ARBA" id="ARBA00023172"/>
    </source>
</evidence>
<keyword evidence="7" id="KW-1185">Reference proteome</keyword>
<dbReference type="HOGENOM" id="CLU_024057_1_0_7"/>
<keyword evidence="3 5" id="KW-0175">Coiled coil</keyword>
<gene>
    <name evidence="6" type="ordered locus">Gura_0571</name>
</gene>
<dbReference type="Pfam" id="PF02646">
    <property type="entry name" value="RmuC"/>
    <property type="match status" value="1"/>
</dbReference>
<dbReference type="Proteomes" id="UP000006695">
    <property type="component" value="Chromosome"/>
</dbReference>
<comment type="function">
    <text evidence="1">Involved in DNA recombination.</text>
</comment>
<comment type="similarity">
    <text evidence="2">Belongs to the RmuC family.</text>
</comment>
<evidence type="ECO:0000256" key="3">
    <source>
        <dbReference type="ARBA" id="ARBA00023054"/>
    </source>
</evidence>
<reference evidence="6 7" key="1">
    <citation type="submission" date="2007-05" db="EMBL/GenBank/DDBJ databases">
        <title>Complete sequence of Geobacter uraniireducens Rf4.</title>
        <authorList>
            <consortium name="US DOE Joint Genome Institute"/>
            <person name="Copeland A."/>
            <person name="Lucas S."/>
            <person name="Lapidus A."/>
            <person name="Barry K."/>
            <person name="Detter J.C."/>
            <person name="Glavina del Rio T."/>
            <person name="Hammon N."/>
            <person name="Israni S."/>
            <person name="Dalin E."/>
            <person name="Tice H."/>
            <person name="Pitluck S."/>
            <person name="Chertkov O."/>
            <person name="Brettin T."/>
            <person name="Bruce D."/>
            <person name="Han C."/>
            <person name="Schmutz J."/>
            <person name="Larimer F."/>
            <person name="Land M."/>
            <person name="Hauser L."/>
            <person name="Kyrpides N."/>
            <person name="Mikhailova N."/>
            <person name="Shelobolina E."/>
            <person name="Aklujkar M."/>
            <person name="Lovley D."/>
            <person name="Richardson P."/>
        </authorList>
    </citation>
    <scope>NUCLEOTIDE SEQUENCE [LARGE SCALE GENOMIC DNA]</scope>
    <source>
        <strain evidence="6 7">Rf4</strain>
    </source>
</reference>
<evidence type="ECO:0000313" key="6">
    <source>
        <dbReference type="EMBL" id="ABQ24783.1"/>
    </source>
</evidence>
<dbReference type="OrthoDB" id="9765111at2"/>
<protein>
    <recommendedName>
        <fullName evidence="8">DNA recombination protein RmuC</fullName>
    </recommendedName>
</protein>
<proteinExistence type="inferred from homology"/>